<dbReference type="Pfam" id="PF00593">
    <property type="entry name" value="TonB_dep_Rec_b-barrel"/>
    <property type="match status" value="1"/>
</dbReference>
<dbReference type="Pfam" id="PF07715">
    <property type="entry name" value="Plug"/>
    <property type="match status" value="1"/>
</dbReference>
<evidence type="ECO:0000259" key="11">
    <source>
        <dbReference type="Pfam" id="PF00593"/>
    </source>
</evidence>
<dbReference type="InterPro" id="IPR023996">
    <property type="entry name" value="TonB-dep_OMP_SusC/RagA"/>
</dbReference>
<comment type="similarity">
    <text evidence="8 9">Belongs to the TonB-dependent receptor family.</text>
</comment>
<accession>A0A1V9FKR8</accession>
<dbReference type="PROSITE" id="PS52016">
    <property type="entry name" value="TONB_DEPENDENT_REC_3"/>
    <property type="match status" value="1"/>
</dbReference>
<dbReference type="InterPro" id="IPR000531">
    <property type="entry name" value="Beta-barrel_TonB"/>
</dbReference>
<keyword evidence="10" id="KW-0732">Signal</keyword>
<feature type="domain" description="TonB-dependent receptor-like beta-barrel" evidence="11">
    <location>
        <begin position="378"/>
        <end position="895"/>
    </location>
</feature>
<dbReference type="SUPFAM" id="SSF49464">
    <property type="entry name" value="Carboxypeptidase regulatory domain-like"/>
    <property type="match status" value="1"/>
</dbReference>
<dbReference type="Gene3D" id="2.40.170.20">
    <property type="entry name" value="TonB-dependent receptor, beta-barrel domain"/>
    <property type="match status" value="1"/>
</dbReference>
<dbReference type="InterPro" id="IPR036942">
    <property type="entry name" value="Beta-barrel_TonB_sf"/>
</dbReference>
<protein>
    <submittedName>
        <fullName evidence="13">SusC/RagA family protein</fullName>
    </submittedName>
</protein>
<reference evidence="14" key="1">
    <citation type="submission" date="2016-04" db="EMBL/GenBank/DDBJ databases">
        <authorList>
            <person name="Chen L."/>
            <person name="Zhuang W."/>
            <person name="Wang G."/>
        </authorList>
    </citation>
    <scope>NUCLEOTIDE SEQUENCE [LARGE SCALE GENOMIC DNA]</scope>
    <source>
        <strain evidence="14">208</strain>
    </source>
</reference>
<keyword evidence="3 8" id="KW-1134">Transmembrane beta strand</keyword>
<dbReference type="OrthoDB" id="9768177at2"/>
<evidence type="ECO:0000256" key="6">
    <source>
        <dbReference type="ARBA" id="ARBA00023136"/>
    </source>
</evidence>
<dbReference type="InterPro" id="IPR037066">
    <property type="entry name" value="Plug_dom_sf"/>
</dbReference>
<evidence type="ECO:0000256" key="10">
    <source>
        <dbReference type="SAM" id="SignalP"/>
    </source>
</evidence>
<dbReference type="STRING" id="550983.A4R26_22330"/>
<keyword evidence="14" id="KW-1185">Reference proteome</keyword>
<comment type="subcellular location">
    <subcellularLocation>
        <location evidence="1 8">Cell outer membrane</location>
        <topology evidence="1 8">Multi-pass membrane protein</topology>
    </subcellularLocation>
</comment>
<feature type="chain" id="PRO_5013229614" evidence="10">
    <location>
        <begin position="40"/>
        <end position="1039"/>
    </location>
</feature>
<comment type="caution">
    <text evidence="13">The sequence shown here is derived from an EMBL/GenBank/DDBJ whole genome shotgun (WGS) entry which is preliminary data.</text>
</comment>
<evidence type="ECO:0000256" key="3">
    <source>
        <dbReference type="ARBA" id="ARBA00022452"/>
    </source>
</evidence>
<evidence type="ECO:0000256" key="2">
    <source>
        <dbReference type="ARBA" id="ARBA00022448"/>
    </source>
</evidence>
<keyword evidence="6 8" id="KW-0472">Membrane</keyword>
<dbReference type="NCBIfam" id="TIGR04057">
    <property type="entry name" value="SusC_RagA_signa"/>
    <property type="match status" value="1"/>
</dbReference>
<dbReference type="InterPro" id="IPR012910">
    <property type="entry name" value="Plug_dom"/>
</dbReference>
<dbReference type="SUPFAM" id="SSF56935">
    <property type="entry name" value="Porins"/>
    <property type="match status" value="1"/>
</dbReference>
<dbReference type="EMBL" id="LWBP01000186">
    <property type="protein sequence ID" value="OQP58920.1"/>
    <property type="molecule type" value="Genomic_DNA"/>
</dbReference>
<evidence type="ECO:0000256" key="9">
    <source>
        <dbReference type="RuleBase" id="RU003357"/>
    </source>
</evidence>
<evidence type="ECO:0000256" key="4">
    <source>
        <dbReference type="ARBA" id="ARBA00022692"/>
    </source>
</evidence>
<dbReference type="InterPro" id="IPR008969">
    <property type="entry name" value="CarboxyPept-like_regulatory"/>
</dbReference>
<evidence type="ECO:0000256" key="8">
    <source>
        <dbReference type="PROSITE-ProRule" id="PRU01360"/>
    </source>
</evidence>
<dbReference type="AlphaFoldDB" id="A0A1V9FKR8"/>
<keyword evidence="5 9" id="KW-0798">TonB box</keyword>
<evidence type="ECO:0000313" key="14">
    <source>
        <dbReference type="Proteomes" id="UP000192276"/>
    </source>
</evidence>
<name>A0A1V9FKR8_9BACT</name>
<keyword evidence="7 8" id="KW-0998">Cell outer membrane</keyword>
<dbReference type="Gene3D" id="2.170.130.10">
    <property type="entry name" value="TonB-dependent receptor, plug domain"/>
    <property type="match status" value="1"/>
</dbReference>
<keyword evidence="2 8" id="KW-0813">Transport</keyword>
<evidence type="ECO:0000256" key="7">
    <source>
        <dbReference type="ARBA" id="ARBA00023237"/>
    </source>
</evidence>
<keyword evidence="4 8" id="KW-0812">Transmembrane</keyword>
<dbReference type="NCBIfam" id="TIGR04056">
    <property type="entry name" value="OMP_RagA_SusC"/>
    <property type="match status" value="1"/>
</dbReference>
<dbReference type="RefSeq" id="WP_081164855.1">
    <property type="nucleotide sequence ID" value="NZ_LWBP01000186.1"/>
</dbReference>
<dbReference type="Pfam" id="PF13715">
    <property type="entry name" value="CarbopepD_reg_2"/>
    <property type="match status" value="1"/>
</dbReference>
<dbReference type="InterPro" id="IPR039426">
    <property type="entry name" value="TonB-dep_rcpt-like"/>
</dbReference>
<evidence type="ECO:0000256" key="1">
    <source>
        <dbReference type="ARBA" id="ARBA00004571"/>
    </source>
</evidence>
<dbReference type="FunFam" id="2.170.130.10:FF:000008">
    <property type="entry name" value="SusC/RagA family TonB-linked outer membrane protein"/>
    <property type="match status" value="1"/>
</dbReference>
<dbReference type="InterPro" id="IPR023997">
    <property type="entry name" value="TonB-dep_OMP_SusC/RagA_CS"/>
</dbReference>
<dbReference type="Proteomes" id="UP000192276">
    <property type="component" value="Unassembled WGS sequence"/>
</dbReference>
<organism evidence="13 14">
    <name type="scientific">Niastella populi</name>
    <dbReference type="NCBI Taxonomy" id="550983"/>
    <lineage>
        <taxon>Bacteria</taxon>
        <taxon>Pseudomonadati</taxon>
        <taxon>Bacteroidota</taxon>
        <taxon>Chitinophagia</taxon>
        <taxon>Chitinophagales</taxon>
        <taxon>Chitinophagaceae</taxon>
        <taxon>Niastella</taxon>
    </lineage>
</organism>
<proteinExistence type="inferred from homology"/>
<gene>
    <name evidence="13" type="ORF">A4R26_22330</name>
</gene>
<sequence>MIKIERPKKRSPQRLLWEKVFAMTLLVLLCSAAGNAAFAQNTVRGKVTSNTGEPVAGASVSVKGTSTGTNTTTDGSYSIQAAKGAVLIISSITYATKEVTVGDDNTIDVQLTPSTTDLGEVVVVGYGTQRKESVTGSVASIGGEKMREVPSPNVSQALQGRLPGVDIAQTSTRPGATMQIRIRGTRSLSADNNPLIVLDGIPFIGSLADINPNDIKSIDVLKDASATAIYGSRGANGVILITTEKGGKNRTPRINYSGYVGAQKVFAKYPMMNGPQFVALRKAANQYANGQDENDSTNTDWQDLFYQTGIVTDHNISLSGGGETGSYNFGGGYYLNQGVIPTQQYKRYSLRGSIDQQVGKLVKLGFTTNTNYNQTEGSQVGLYSTLSMTPISSPYNPDGTLRRGIRMILDNQYVYTKDVVKNLRDNDQWLNETRGFATYNAVYGEVKAPFLTGLKYRVNLGLDYIQTNNGAYTGAGVGDALNPNTPSSASVDNRNTVHWTLENLLTYDRTFGKHAFNAVALYSVEQNKYNRSNMAARDIPADAFHFYNLGQAAGQITIDPANQDYQLWGLQSVMGRVMYAYDNRYMISATVRSDASSRLAPGHKWHTYPAISVGWNISDESFMQDLAIINKLKLRAGFGQTSNQAIAPYATLGQLATRPYNFGPSNYATGLYVSQLPNANLGWEFSKTWNFGIDFSILKNRLSGTIEYYITKTEDILLGLDLPPTSGVTSYTANIGATENKGFELGLNGTILDNLNGFTWDAGVNFYVNKNKLVSLASGQTRDEGNWWFVGHNINAIYDYERQGLWQKDDPYLSTLEPGGNVGMIKVKYTGGYKPDGTPERAIGPADRQVIDVDPDFQGGFNTRVAYKGFDLSVVGFFRKGGILFSTIHGSSGYLNMLSGRRNNLNVDYWTPENTNAKYPKPGGIVSSDNPKYGSTLSYFDGSFMKIRTITLGYDFNQRLMKNSNLKMRMYFTAQNPFVMFSPFHKESGLDPETNSFGNENVSSTGAISSNQNLLRRILIVGYNTPATRNYILGVNLTF</sequence>
<feature type="signal peptide" evidence="10">
    <location>
        <begin position="1"/>
        <end position="39"/>
    </location>
</feature>
<evidence type="ECO:0000256" key="5">
    <source>
        <dbReference type="ARBA" id="ARBA00023077"/>
    </source>
</evidence>
<feature type="domain" description="TonB-dependent receptor plug" evidence="12">
    <location>
        <begin position="131"/>
        <end position="238"/>
    </location>
</feature>
<dbReference type="Gene3D" id="2.60.40.1120">
    <property type="entry name" value="Carboxypeptidase-like, regulatory domain"/>
    <property type="match status" value="1"/>
</dbReference>
<evidence type="ECO:0000259" key="12">
    <source>
        <dbReference type="Pfam" id="PF07715"/>
    </source>
</evidence>
<dbReference type="GO" id="GO:0009279">
    <property type="term" value="C:cell outer membrane"/>
    <property type="evidence" value="ECO:0007669"/>
    <property type="project" value="UniProtKB-SubCell"/>
</dbReference>
<evidence type="ECO:0000313" key="13">
    <source>
        <dbReference type="EMBL" id="OQP58920.1"/>
    </source>
</evidence>